<dbReference type="PANTHER" id="PTHR45648:SF85">
    <property type="entry name" value="A, PUTATIVE (AFU_ORTHOLOGUE AFUA_2G10760)-RELATED"/>
    <property type="match status" value="1"/>
</dbReference>
<evidence type="ECO:0000256" key="3">
    <source>
        <dbReference type="SAM" id="SignalP"/>
    </source>
</evidence>
<dbReference type="GeneID" id="64968128"/>
<dbReference type="SUPFAM" id="SSF52266">
    <property type="entry name" value="SGNH hydrolase"/>
    <property type="match status" value="1"/>
</dbReference>
<dbReference type="InterPro" id="IPR036514">
    <property type="entry name" value="SGNH_hydro_sf"/>
</dbReference>
<dbReference type="Gene3D" id="3.40.50.1110">
    <property type="entry name" value="SGNH hydrolase"/>
    <property type="match status" value="1"/>
</dbReference>
<dbReference type="Pfam" id="PF00657">
    <property type="entry name" value="Lipase_GDSL"/>
    <property type="match status" value="1"/>
</dbReference>
<reference evidence="4" key="1">
    <citation type="submission" date="2021-01" db="EMBL/GenBank/DDBJ databases">
        <authorList>
            <consortium name="Aspergillus puulaauensis MK2 genome sequencing consortium"/>
            <person name="Kazuki M."/>
            <person name="Futagami T."/>
        </authorList>
    </citation>
    <scope>NUCLEOTIDE SEQUENCE</scope>
    <source>
        <strain evidence="4">MK2</strain>
    </source>
</reference>
<feature type="signal peptide" evidence="3">
    <location>
        <begin position="1"/>
        <end position="21"/>
    </location>
</feature>
<sequence>MLARFALALALVGGIPSLVHALHSNAHSKHGFNWDSTQHLIAFGDSYTFVQGTHGYPGYSFIGDQLNYAYEADTLLTDKIVQNQTGTSAGGPNWVEYLTGCGLKEGLTAPVSCARRLWDFAFAGAGVSAEYIPLHHPFTISLVNQITQCTTYGHPVLTSTSTSSSPRHPRPNPNGIVDPSSTLIAVWIGINDINDSAAYNLTTSFPWFYSALINTTYTSLQDLSSLGYTKYVLLNLPPLDRTPSNQDRVLKGGSALPNATQVEWFNSALETQSRDFERQNPGSSVLVFDAHKVLIGILDDPRKHGILNTTDFCPGAKEPDIECNYEKYGCPTPLETYFWYDSGHITSRVHRELARALDAALRKWRG</sequence>
<dbReference type="InterPro" id="IPR001087">
    <property type="entry name" value="GDSL"/>
</dbReference>
<evidence type="ECO:0000313" key="5">
    <source>
        <dbReference type="Proteomes" id="UP000654913"/>
    </source>
</evidence>
<dbReference type="CDD" id="cd01846">
    <property type="entry name" value="fatty_acyltransferase_like"/>
    <property type="match status" value="1"/>
</dbReference>
<keyword evidence="1" id="KW-0378">Hydrolase</keyword>
<dbReference type="InterPro" id="IPR051058">
    <property type="entry name" value="GDSL_Est/Lipase"/>
</dbReference>
<feature type="region of interest" description="Disordered" evidence="2">
    <location>
        <begin position="157"/>
        <end position="176"/>
    </location>
</feature>
<dbReference type="RefSeq" id="XP_041550317.1">
    <property type="nucleotide sequence ID" value="XM_041706496.1"/>
</dbReference>
<dbReference type="OrthoDB" id="1600564at2759"/>
<reference evidence="4" key="2">
    <citation type="submission" date="2021-02" db="EMBL/GenBank/DDBJ databases">
        <title>Aspergillus puulaauensis MK2 genome sequence.</title>
        <authorList>
            <person name="Futagami T."/>
            <person name="Mori K."/>
            <person name="Kadooka C."/>
            <person name="Tanaka T."/>
        </authorList>
    </citation>
    <scope>NUCLEOTIDE SEQUENCE</scope>
    <source>
        <strain evidence="4">MK2</strain>
    </source>
</reference>
<keyword evidence="5" id="KW-1185">Reference proteome</keyword>
<dbReference type="PANTHER" id="PTHR45648">
    <property type="entry name" value="GDSL LIPASE/ACYLHYDROLASE FAMILY PROTEIN (AFU_ORTHOLOGUE AFUA_4G14700)"/>
    <property type="match status" value="1"/>
</dbReference>
<name>A0A7R7XBP0_9EURO</name>
<dbReference type="Proteomes" id="UP000654913">
    <property type="component" value="Chromosome 1"/>
</dbReference>
<organism evidence="4 5">
    <name type="scientific">Aspergillus puulaauensis</name>
    <dbReference type="NCBI Taxonomy" id="1220207"/>
    <lineage>
        <taxon>Eukaryota</taxon>
        <taxon>Fungi</taxon>
        <taxon>Dikarya</taxon>
        <taxon>Ascomycota</taxon>
        <taxon>Pezizomycotina</taxon>
        <taxon>Eurotiomycetes</taxon>
        <taxon>Eurotiomycetidae</taxon>
        <taxon>Eurotiales</taxon>
        <taxon>Aspergillaceae</taxon>
        <taxon>Aspergillus</taxon>
    </lineage>
</organism>
<evidence type="ECO:0000256" key="1">
    <source>
        <dbReference type="ARBA" id="ARBA00022801"/>
    </source>
</evidence>
<dbReference type="GO" id="GO:0016788">
    <property type="term" value="F:hydrolase activity, acting on ester bonds"/>
    <property type="evidence" value="ECO:0007669"/>
    <property type="project" value="InterPro"/>
</dbReference>
<evidence type="ECO:0008006" key="6">
    <source>
        <dbReference type="Google" id="ProtNLM"/>
    </source>
</evidence>
<evidence type="ECO:0000256" key="2">
    <source>
        <dbReference type="SAM" id="MobiDB-lite"/>
    </source>
</evidence>
<dbReference type="EMBL" id="AP024443">
    <property type="protein sequence ID" value="BCS18123.1"/>
    <property type="molecule type" value="Genomic_DNA"/>
</dbReference>
<evidence type="ECO:0000313" key="4">
    <source>
        <dbReference type="EMBL" id="BCS18123.1"/>
    </source>
</evidence>
<accession>A0A7R7XBP0</accession>
<dbReference type="KEGG" id="apuu:APUU_10951S"/>
<protein>
    <recommendedName>
        <fullName evidence="6">Lysophospholipase A</fullName>
    </recommendedName>
</protein>
<gene>
    <name evidence="4" type="ORF">APUU_10951S</name>
</gene>
<proteinExistence type="predicted"/>
<keyword evidence="3" id="KW-0732">Signal</keyword>
<feature type="chain" id="PRO_5030856712" description="Lysophospholipase A" evidence="3">
    <location>
        <begin position="22"/>
        <end position="366"/>
    </location>
</feature>
<dbReference type="AlphaFoldDB" id="A0A7R7XBP0"/>